<dbReference type="PROSITE" id="PS50092">
    <property type="entry name" value="TSP1"/>
    <property type="match status" value="2"/>
</dbReference>
<keyword evidence="3" id="KW-0479">Metal-binding</keyword>
<dbReference type="PANTHER" id="PTHR13723:SF303">
    <property type="match status" value="1"/>
</dbReference>
<keyword evidence="5" id="KW-0677">Repeat</keyword>
<dbReference type="InterPro" id="IPR012314">
    <property type="entry name" value="Pept_M12B_GON-ADAMTSs"/>
</dbReference>
<dbReference type="Proteomes" id="UP000218231">
    <property type="component" value="Unassembled WGS sequence"/>
</dbReference>
<dbReference type="AlphaFoldDB" id="A0A2A2KNJ9"/>
<dbReference type="GO" id="GO:0030198">
    <property type="term" value="P:extracellular matrix organization"/>
    <property type="evidence" value="ECO:0007669"/>
    <property type="project" value="TreeGrafter"/>
</dbReference>
<dbReference type="GO" id="GO:0005576">
    <property type="term" value="C:extracellular region"/>
    <property type="evidence" value="ECO:0007669"/>
    <property type="project" value="UniProtKB-SubCell"/>
</dbReference>
<dbReference type="Pfam" id="PF08685">
    <property type="entry name" value="GON"/>
    <property type="match status" value="1"/>
</dbReference>
<accession>A0A2A2KNJ9</accession>
<dbReference type="SUPFAM" id="SSF82895">
    <property type="entry name" value="TSP-1 type 1 repeat"/>
    <property type="match status" value="2"/>
</dbReference>
<keyword evidence="8" id="KW-1185">Reference proteome</keyword>
<evidence type="ECO:0000256" key="2">
    <source>
        <dbReference type="ARBA" id="ARBA00022525"/>
    </source>
</evidence>
<dbReference type="GO" id="GO:0031012">
    <property type="term" value="C:extracellular matrix"/>
    <property type="evidence" value="ECO:0007669"/>
    <property type="project" value="TreeGrafter"/>
</dbReference>
<gene>
    <name evidence="7" type="ORF">WR25_08596</name>
</gene>
<dbReference type="InterPro" id="IPR000884">
    <property type="entry name" value="TSP1_rpt"/>
</dbReference>
<dbReference type="EMBL" id="LIAE01008097">
    <property type="protein sequence ID" value="PAV75460.1"/>
    <property type="molecule type" value="Genomic_DNA"/>
</dbReference>
<dbReference type="FunFam" id="2.20.100.10:FF:000005">
    <property type="entry name" value="ADAM metallopeptidase with thrombospondin type 1 motif 9"/>
    <property type="match status" value="2"/>
</dbReference>
<dbReference type="GO" id="GO:0004222">
    <property type="term" value="F:metalloendopeptidase activity"/>
    <property type="evidence" value="ECO:0007669"/>
    <property type="project" value="InterPro"/>
</dbReference>
<dbReference type="PROSITE" id="PS51046">
    <property type="entry name" value="GON"/>
    <property type="match status" value="1"/>
</dbReference>
<evidence type="ECO:0000313" key="7">
    <source>
        <dbReference type="EMBL" id="PAV75460.1"/>
    </source>
</evidence>
<proteinExistence type="predicted"/>
<dbReference type="GO" id="GO:0009653">
    <property type="term" value="P:anatomical structure morphogenesis"/>
    <property type="evidence" value="ECO:0007669"/>
    <property type="project" value="UniProtKB-ARBA"/>
</dbReference>
<comment type="subcellular location">
    <subcellularLocation>
        <location evidence="1">Secreted</location>
    </subcellularLocation>
</comment>
<feature type="domain" description="GON" evidence="6">
    <location>
        <begin position="201"/>
        <end position="379"/>
    </location>
</feature>
<dbReference type="STRING" id="2018661.A0A2A2KNJ9"/>
<evidence type="ECO:0000256" key="1">
    <source>
        <dbReference type="ARBA" id="ARBA00004613"/>
    </source>
</evidence>
<evidence type="ECO:0000256" key="5">
    <source>
        <dbReference type="ARBA" id="ARBA00022737"/>
    </source>
</evidence>
<dbReference type="OrthoDB" id="5855429at2759"/>
<evidence type="ECO:0000256" key="3">
    <source>
        <dbReference type="ARBA" id="ARBA00022723"/>
    </source>
</evidence>
<dbReference type="Pfam" id="PF19030">
    <property type="entry name" value="TSP1_ADAMTS"/>
    <property type="match status" value="3"/>
</dbReference>
<dbReference type="GO" id="GO:0006508">
    <property type="term" value="P:proteolysis"/>
    <property type="evidence" value="ECO:0007669"/>
    <property type="project" value="TreeGrafter"/>
</dbReference>
<protein>
    <recommendedName>
        <fullName evidence="6">GON domain-containing protein</fullName>
    </recommendedName>
</protein>
<name>A0A2A2KNJ9_9BILA</name>
<keyword evidence="4" id="KW-0732">Signal</keyword>
<evidence type="ECO:0000256" key="4">
    <source>
        <dbReference type="ARBA" id="ARBA00022729"/>
    </source>
</evidence>
<dbReference type="SMART" id="SM00209">
    <property type="entry name" value="TSP1"/>
    <property type="match status" value="2"/>
</dbReference>
<dbReference type="InterPro" id="IPR050439">
    <property type="entry name" value="ADAMTS_ADAMTS-like"/>
</dbReference>
<keyword evidence="2" id="KW-0964">Secreted</keyword>
<dbReference type="InterPro" id="IPR036383">
    <property type="entry name" value="TSP1_rpt_sf"/>
</dbReference>
<dbReference type="PANTHER" id="PTHR13723">
    <property type="entry name" value="ADAMTS A DISINTEGRIN AND METALLOPROTEASE WITH THROMBOSPONDIN MOTIFS PROTEASE"/>
    <property type="match status" value="1"/>
</dbReference>
<evidence type="ECO:0000313" key="8">
    <source>
        <dbReference type="Proteomes" id="UP000218231"/>
    </source>
</evidence>
<dbReference type="GO" id="GO:0008270">
    <property type="term" value="F:zinc ion binding"/>
    <property type="evidence" value="ECO:0007669"/>
    <property type="project" value="InterPro"/>
</dbReference>
<sequence length="379" mass="43113">MKESEREKCIVREAEDRGRMTRNARDILSQCGNGCTKQLQRRRVYCVSNEGKKAAPRMCEHAPAPPTTRPCDVSKCAYEWVPGPWNTCSKTCGEGVQMRTVECRLKQTNYTKIREPSVPKEKCESLDKPIDQQHCQLNPCDSYYQWQIGPWGHCSQTCGQGVRRRRVRCEDREGKRAARTKCEAASPRPRRTQTCFERNCLPATCQEIRAASLFSNDGNYTVLLDGFPIRVYCHLMNETIPRAYININENTNFAEVYGKRLIYPHTCPYGGERNDSCACNNEGDASAGMTIFSKVRVDLLNRKIHGSDFTFARKVHGNFVPYGTAGDCYSMRDCPQGKFSLDLRGTGLRVADDIQWEDRGHRTSSTIDRTNIDSRASNR</sequence>
<organism evidence="7 8">
    <name type="scientific">Diploscapter pachys</name>
    <dbReference type="NCBI Taxonomy" id="2018661"/>
    <lineage>
        <taxon>Eukaryota</taxon>
        <taxon>Metazoa</taxon>
        <taxon>Ecdysozoa</taxon>
        <taxon>Nematoda</taxon>
        <taxon>Chromadorea</taxon>
        <taxon>Rhabditida</taxon>
        <taxon>Rhabditina</taxon>
        <taxon>Rhabditomorpha</taxon>
        <taxon>Rhabditoidea</taxon>
        <taxon>Rhabditidae</taxon>
        <taxon>Diploscapter</taxon>
    </lineage>
</organism>
<reference evidence="7 8" key="1">
    <citation type="journal article" date="2017" name="Curr. Biol.">
        <title>Genome architecture and evolution of a unichromosomal asexual nematode.</title>
        <authorList>
            <person name="Fradin H."/>
            <person name="Zegar C."/>
            <person name="Gutwein M."/>
            <person name="Lucas J."/>
            <person name="Kovtun M."/>
            <person name="Corcoran D."/>
            <person name="Baugh L.R."/>
            <person name="Kiontke K."/>
            <person name="Gunsalus K."/>
            <person name="Fitch D.H."/>
            <person name="Piano F."/>
        </authorList>
    </citation>
    <scope>NUCLEOTIDE SEQUENCE [LARGE SCALE GENOMIC DNA]</scope>
    <source>
        <strain evidence="7">PF1309</strain>
    </source>
</reference>
<evidence type="ECO:0000259" key="6">
    <source>
        <dbReference type="PROSITE" id="PS51046"/>
    </source>
</evidence>
<comment type="caution">
    <text evidence="7">The sequence shown here is derived from an EMBL/GenBank/DDBJ whole genome shotgun (WGS) entry which is preliminary data.</text>
</comment>
<dbReference type="Gene3D" id="2.20.100.10">
    <property type="entry name" value="Thrombospondin type-1 (TSP1) repeat"/>
    <property type="match status" value="2"/>
</dbReference>